<organism evidence="1 2">
    <name type="scientific">Vibrio phage vB_ValS_X1</name>
    <dbReference type="NCBI Taxonomy" id="2736341"/>
    <lineage>
        <taxon>Viruses</taxon>
        <taxon>Duplodnaviria</taxon>
        <taxon>Heunggongvirae</taxon>
        <taxon>Uroviricota</taxon>
        <taxon>Caudoviricetes</taxon>
        <taxon>Demerecviridae</taxon>
        <taxon>Pogseptimavirus</taxon>
        <taxon>Pogseptimavirus VspSw1</taxon>
    </lineage>
</organism>
<evidence type="ECO:0000313" key="1">
    <source>
        <dbReference type="EMBL" id="QKN88487.1"/>
    </source>
</evidence>
<dbReference type="EMBL" id="MT442039">
    <property type="protein sequence ID" value="QKN88487.1"/>
    <property type="molecule type" value="Genomic_DNA"/>
</dbReference>
<dbReference type="Proteomes" id="UP000509161">
    <property type="component" value="Segment"/>
</dbReference>
<gene>
    <name evidence="1" type="ORF">vBValSX1_94</name>
</gene>
<accession>A0A6M9Z686</accession>
<dbReference type="PROSITE" id="PS51257">
    <property type="entry name" value="PROKAR_LIPOPROTEIN"/>
    <property type="match status" value="1"/>
</dbReference>
<reference evidence="1 2" key="1">
    <citation type="submission" date="2020-05" db="EMBL/GenBank/DDBJ databases">
        <title>Biological and Genomic Analysis of Vibrio Phage vB_ValS_X1 Sheds Novel Insights into Evolution and Interaction of Vibrio-phage.</title>
        <authorList>
            <person name="Zhong W."/>
            <person name="Yang Y."/>
            <person name="Cai L."/>
            <person name="Xu J."/>
            <person name="Zhang R."/>
        </authorList>
    </citation>
    <scope>NUCLEOTIDE SEQUENCE [LARGE SCALE GENOMIC DNA]</scope>
</reference>
<name>A0A6M9Z686_9CAUD</name>
<evidence type="ECO:0008006" key="3">
    <source>
        <dbReference type="Google" id="ProtNLM"/>
    </source>
</evidence>
<proteinExistence type="predicted"/>
<evidence type="ECO:0000313" key="2">
    <source>
        <dbReference type="Proteomes" id="UP000509161"/>
    </source>
</evidence>
<protein>
    <recommendedName>
        <fullName evidence="3">Lipoprotein</fullName>
    </recommendedName>
</protein>
<sequence>MFSNKVIITILAAMSLVACSPEKKIVYVDKDTGKELPADQAPIAKKVDVYLNLPIKSTDTWSGNSYQLHRRCIDGYQYYFEYTGHGAVAFPVLYDARNGAHIRTCDPENFKVKKGK</sequence>